<name>A0ACD0NLS8_9BASI</name>
<evidence type="ECO:0000313" key="1">
    <source>
        <dbReference type="EMBL" id="PWN46739.1"/>
    </source>
</evidence>
<keyword evidence="2" id="KW-1185">Reference proteome</keyword>
<gene>
    <name evidence="1" type="ORF">IE53DRAFT_391101</name>
</gene>
<reference evidence="1 2" key="1">
    <citation type="journal article" date="2018" name="Mol. Biol. Evol.">
        <title>Broad Genomic Sampling Reveals a Smut Pathogenic Ancestry of the Fungal Clade Ustilaginomycotina.</title>
        <authorList>
            <person name="Kijpornyongpan T."/>
            <person name="Mondo S.J."/>
            <person name="Barry K."/>
            <person name="Sandor L."/>
            <person name="Lee J."/>
            <person name="Lipzen A."/>
            <person name="Pangilinan J."/>
            <person name="LaButti K."/>
            <person name="Hainaut M."/>
            <person name="Henrissat B."/>
            <person name="Grigoriev I.V."/>
            <person name="Spatafora J.W."/>
            <person name="Aime M.C."/>
        </authorList>
    </citation>
    <scope>NUCLEOTIDE SEQUENCE [LARGE SCALE GENOMIC DNA]</scope>
    <source>
        <strain evidence="1 2">SA 807</strain>
    </source>
</reference>
<protein>
    <submittedName>
        <fullName evidence="1">Uncharacterized protein</fullName>
    </submittedName>
</protein>
<sequence>MSFNSARSSLRKAARSSLISSPSHPSPSSSCSSSSFLSSSSSAPSSSTRIFQTNKSSARQPTSLRRSSSSSTSSSSSSSNNLISSLILSRPPTILREPTAFEKAYFDYNRKIAQTLQQPFPKDFYFKKGSSAEKDFELDLKTNQPGFSKASPSSEKDASLTGSDQDLATSTSEASENDAEAGLYQTLPRTTKADEVNDTRSLERKLDRTLYLLVKNNAGGKDSEWDFPKRKLDLQAKESLHQAAPKAVKESLGKDMDIWMITNSPVGHFNQRDQKTYFMRAHIIAGQPKQANGTDYKWLTKEEVREVFTQAGPAKSSDYWQEVADLLDE</sequence>
<evidence type="ECO:0000313" key="2">
    <source>
        <dbReference type="Proteomes" id="UP000245626"/>
    </source>
</evidence>
<accession>A0ACD0NLS8</accession>
<dbReference type="Proteomes" id="UP000245626">
    <property type="component" value="Unassembled WGS sequence"/>
</dbReference>
<organism evidence="1 2">
    <name type="scientific">Violaceomyces palustris</name>
    <dbReference type="NCBI Taxonomy" id="1673888"/>
    <lineage>
        <taxon>Eukaryota</taxon>
        <taxon>Fungi</taxon>
        <taxon>Dikarya</taxon>
        <taxon>Basidiomycota</taxon>
        <taxon>Ustilaginomycotina</taxon>
        <taxon>Ustilaginomycetes</taxon>
        <taxon>Violaceomycetales</taxon>
        <taxon>Violaceomycetaceae</taxon>
        <taxon>Violaceomyces</taxon>
    </lineage>
</organism>
<proteinExistence type="predicted"/>
<dbReference type="EMBL" id="KZ820737">
    <property type="protein sequence ID" value="PWN46739.1"/>
    <property type="molecule type" value="Genomic_DNA"/>
</dbReference>